<dbReference type="InterPro" id="IPR002999">
    <property type="entry name" value="Tudor"/>
</dbReference>
<reference evidence="10" key="1">
    <citation type="submission" date="2020-11" db="EMBL/GenBank/DDBJ databases">
        <authorList>
            <person name="Tran Van P."/>
        </authorList>
    </citation>
    <scope>NUCLEOTIDE SEQUENCE</scope>
</reference>
<dbReference type="InterPro" id="IPR036188">
    <property type="entry name" value="FAD/NAD-bd_sf"/>
</dbReference>
<evidence type="ECO:0000256" key="1">
    <source>
        <dbReference type="ARBA" id="ARBA00001974"/>
    </source>
</evidence>
<evidence type="ECO:0008006" key="11">
    <source>
        <dbReference type="Google" id="ProtNLM"/>
    </source>
</evidence>
<feature type="zinc finger region" description="C3H1-type" evidence="6">
    <location>
        <begin position="332"/>
        <end position="359"/>
    </location>
</feature>
<evidence type="ECO:0000256" key="5">
    <source>
        <dbReference type="ARBA" id="ARBA00023002"/>
    </source>
</evidence>
<comment type="cofactor">
    <cofactor evidence="1">
        <name>FAD</name>
        <dbReference type="ChEBI" id="CHEBI:57692"/>
    </cofactor>
</comment>
<dbReference type="SUPFAM" id="SSF51905">
    <property type="entry name" value="FAD/NAD(P)-binding domain"/>
    <property type="match status" value="2"/>
</dbReference>
<keyword evidence="2" id="KW-0285">Flavoprotein</keyword>
<evidence type="ECO:0000256" key="2">
    <source>
        <dbReference type="ARBA" id="ARBA00022630"/>
    </source>
</evidence>
<feature type="region of interest" description="Disordered" evidence="7">
    <location>
        <begin position="387"/>
        <end position="408"/>
    </location>
</feature>
<feature type="region of interest" description="Disordered" evidence="7">
    <location>
        <begin position="91"/>
        <end position="116"/>
    </location>
</feature>
<dbReference type="Gene3D" id="2.30.30.140">
    <property type="match status" value="1"/>
</dbReference>
<dbReference type="PROSITE" id="PS50103">
    <property type="entry name" value="ZF_C3H1"/>
    <property type="match status" value="1"/>
</dbReference>
<proteinExistence type="predicted"/>
<evidence type="ECO:0000256" key="7">
    <source>
        <dbReference type="SAM" id="MobiDB-lite"/>
    </source>
</evidence>
<feature type="domain" description="Tudor" evidence="9">
    <location>
        <begin position="432"/>
        <end position="489"/>
    </location>
</feature>
<evidence type="ECO:0000259" key="9">
    <source>
        <dbReference type="PROSITE" id="PS50304"/>
    </source>
</evidence>
<dbReference type="PRINTS" id="PR00419">
    <property type="entry name" value="ADXRDTASE"/>
</dbReference>
<dbReference type="AlphaFoldDB" id="A0A7R9D2Z9"/>
<name>A0A7R9D2Z9_TIMPO</name>
<dbReference type="GO" id="GO:0005737">
    <property type="term" value="C:cytoplasm"/>
    <property type="evidence" value="ECO:0007669"/>
    <property type="project" value="UniProtKB-ARBA"/>
</dbReference>
<evidence type="ECO:0000256" key="6">
    <source>
        <dbReference type="PROSITE-ProRule" id="PRU00723"/>
    </source>
</evidence>
<keyword evidence="6" id="KW-0862">Zinc</keyword>
<sequence length="1099" mass="123839">MVMGPLYFQHLSHYILYQASHRRRSIGTMVPDLGLPGTWPMIQNKAEYRKNALKGKLDQLNVECEDALHYLQSTYRRTEKLITDTCLETNQTGFRENESENEEEQSSNGYGNVGSEDTNHSLPLINDARQTKYGLDSSQIFVLDEDIKFIPAQAINCRLREFVQLPALANKCSLSSVFPLKSTFQKIVKDWQECSLEAFKVLVNVDTMYDITIVPLDRFVPVGSLSVKLIDNSKGENRDMIKEFVDDWQCGVSLTLPSVALALPHLEQAPNFSRLDQIPCSSSAVKDSNECLSHITTFEEDNPMKEDFEAPYNTYDHNIADPCVATTGYKPQDESRICKFFRENGICRRINCSKDHEILHHDGWTMDKSCIYSEALHLLALPKEGELIDEKEEGTDASDEDSKEEDEETLVKLNNFINKPENVKSMKCLTVAPAVGQLVLAKWPHDGRWYRAKVLQPGVEVEVQFVDFGNKDVVPEINIRQIEPHYLHLPLQAIRCTYANFKKWADLTEEQHQNALMWLNTMVDISIFKMKVISYDDGEMGVLLFNNNFDVGSMLVEYDFGQRQDFVCPPARPRNVYHNIRLCSKSYVQVTCRVNNPELEELRWLGLGPETATPLAKVCETLHSNGSKKNIRQSLYVRYNSPIASLVLTDSSQLTYDSQQLDSSPNLITNVDSITSLIILRLIDRLPSEGSKFLQSELLPNAQVDIYESMPVPFGLVRFGVAPDHPEVKNVINTFTKTARNPNVRFIGNVSIGRDVSLDELRHAYHAVLLTYGADQDRALDIPGENLGNVISARRFVGWYNGLPWDRNLDVNLDVEVAAILGQGNVALDIARILLTPIDKLKCTDITEHALVALSKSRVKRVLMIGRRGPLQVAFTIKELREMVNLPECVTVMNPQEFVGVPEVIPSLARPRRRLTELLCKTALEPNVVGGIELIVNRLEGPDLVHQRAMPTDEVDTIECGLALRSIGYRSVKADPKIPFDNTRGRVRNSNGVIEPGLYSAGWLATGPMGVILSTMNNAFTVAQTIAKDFKDGVVDPITKKSGFQHVCSLLKDKGVQWVSFSDWEKIDQVEKERGARLGKPREKIVDIKEMLSIAGSKR</sequence>
<evidence type="ECO:0000313" key="10">
    <source>
        <dbReference type="EMBL" id="CAD7407090.1"/>
    </source>
</evidence>
<evidence type="ECO:0000256" key="3">
    <source>
        <dbReference type="ARBA" id="ARBA00022827"/>
    </source>
</evidence>
<keyword evidence="6" id="KW-0479">Metal-binding</keyword>
<evidence type="ECO:0000256" key="4">
    <source>
        <dbReference type="ARBA" id="ARBA00022857"/>
    </source>
</evidence>
<dbReference type="EMBL" id="OD003108">
    <property type="protein sequence ID" value="CAD7407090.1"/>
    <property type="molecule type" value="Genomic_DNA"/>
</dbReference>
<dbReference type="PROSITE" id="PS50304">
    <property type="entry name" value="TUDOR"/>
    <property type="match status" value="1"/>
</dbReference>
<dbReference type="Gene3D" id="2.40.50.90">
    <property type="match status" value="2"/>
</dbReference>
<feature type="compositionally biased region" description="Acidic residues" evidence="7">
    <location>
        <begin position="389"/>
        <end position="408"/>
    </location>
</feature>
<keyword evidence="6" id="KW-0863">Zinc-finger</keyword>
<dbReference type="SUPFAM" id="SSF63748">
    <property type="entry name" value="Tudor/PWWP/MBT"/>
    <property type="match status" value="1"/>
</dbReference>
<evidence type="ECO:0000259" key="8">
    <source>
        <dbReference type="PROSITE" id="PS50103"/>
    </source>
</evidence>
<dbReference type="GO" id="GO:0008270">
    <property type="term" value="F:zinc ion binding"/>
    <property type="evidence" value="ECO:0007669"/>
    <property type="project" value="UniProtKB-KW"/>
</dbReference>
<feature type="domain" description="C3H1-type" evidence="8">
    <location>
        <begin position="332"/>
        <end position="359"/>
    </location>
</feature>
<dbReference type="PANTHER" id="PTHR48467">
    <property type="entry name" value="GLUTAMATE SYNTHASE 1 [NADH], CHLOROPLASTIC-LIKE"/>
    <property type="match status" value="1"/>
</dbReference>
<gene>
    <name evidence="10" type="ORF">TPSB3V08_LOCUS5703</name>
</gene>
<keyword evidence="5" id="KW-0560">Oxidoreductase</keyword>
<accession>A0A7R9D2Z9</accession>
<dbReference type="InterPro" id="IPR000571">
    <property type="entry name" value="Znf_CCCH"/>
</dbReference>
<dbReference type="InterPro" id="IPR035437">
    <property type="entry name" value="SNase_OB-fold_sf"/>
</dbReference>
<dbReference type="InterPro" id="IPR055275">
    <property type="entry name" value="Ferredox_Rdtase"/>
</dbReference>
<organism evidence="10">
    <name type="scientific">Timema poppense</name>
    <name type="common">Walking stick</name>
    <dbReference type="NCBI Taxonomy" id="170557"/>
    <lineage>
        <taxon>Eukaryota</taxon>
        <taxon>Metazoa</taxon>
        <taxon>Ecdysozoa</taxon>
        <taxon>Arthropoda</taxon>
        <taxon>Hexapoda</taxon>
        <taxon>Insecta</taxon>
        <taxon>Pterygota</taxon>
        <taxon>Neoptera</taxon>
        <taxon>Polyneoptera</taxon>
        <taxon>Phasmatodea</taxon>
        <taxon>Timematodea</taxon>
        <taxon>Timematoidea</taxon>
        <taxon>Timematidae</taxon>
        <taxon>Timema</taxon>
    </lineage>
</organism>
<dbReference type="PANTHER" id="PTHR48467:SF1">
    <property type="entry name" value="GLUTAMATE SYNTHASE 1 [NADH], CHLOROPLASTIC-LIKE"/>
    <property type="match status" value="1"/>
</dbReference>
<keyword evidence="4" id="KW-0521">NADP</keyword>
<keyword evidence="3" id="KW-0274">FAD</keyword>
<dbReference type="GO" id="GO:0016491">
    <property type="term" value="F:oxidoreductase activity"/>
    <property type="evidence" value="ECO:0007669"/>
    <property type="project" value="UniProtKB-KW"/>
</dbReference>
<dbReference type="Pfam" id="PF00567">
    <property type="entry name" value="TUDOR"/>
    <property type="match status" value="1"/>
</dbReference>
<dbReference type="Gene3D" id="3.40.50.720">
    <property type="entry name" value="NAD(P)-binding Rossmann-like Domain"/>
    <property type="match status" value="2"/>
</dbReference>
<protein>
    <recommendedName>
        <fullName evidence="11">NADPH:adrenodoxin oxidoreductase, mitochondrial</fullName>
    </recommendedName>
</protein>
<dbReference type="SMART" id="SM00333">
    <property type="entry name" value="TUDOR"/>
    <property type="match status" value="1"/>
</dbReference>